<dbReference type="CDD" id="cd00761">
    <property type="entry name" value="Glyco_tranf_GTA_type"/>
    <property type="match status" value="1"/>
</dbReference>
<evidence type="ECO:0000313" key="3">
    <source>
        <dbReference type="Proteomes" id="UP000665020"/>
    </source>
</evidence>
<reference evidence="2" key="1">
    <citation type="submission" date="2019-12" db="EMBL/GenBank/DDBJ databases">
        <authorList>
            <person name="zhang j."/>
            <person name="sun C.M."/>
        </authorList>
    </citation>
    <scope>NUCLEOTIDE SEQUENCE</scope>
    <source>
        <strain evidence="2">NS-1</strain>
    </source>
</reference>
<organism evidence="2 3">
    <name type="scientific">Iocasia fonsfrigidae</name>
    <dbReference type="NCBI Taxonomy" id="2682810"/>
    <lineage>
        <taxon>Bacteria</taxon>
        <taxon>Bacillati</taxon>
        <taxon>Bacillota</taxon>
        <taxon>Clostridia</taxon>
        <taxon>Halanaerobiales</taxon>
        <taxon>Halanaerobiaceae</taxon>
        <taxon>Iocasia</taxon>
    </lineage>
</organism>
<dbReference type="InterPro" id="IPR001173">
    <property type="entry name" value="Glyco_trans_2-like"/>
</dbReference>
<evidence type="ECO:0000259" key="1">
    <source>
        <dbReference type="Pfam" id="PF00535"/>
    </source>
</evidence>
<dbReference type="Pfam" id="PF00535">
    <property type="entry name" value="Glycos_transf_2"/>
    <property type="match status" value="1"/>
</dbReference>
<accession>A0A8A7KDL5</accession>
<sequence length="254" mass="29313">MICQVSIIITTFQRPHLLKWGLFSIARQNIPFNLETIVINDAMQDETENICREYQDKLNLKYIFSGQRNLVGNLKWRVPGFAINIAVKQSSGKILIISCAEMFHLNNAVEKLIPPLLDNSKLIGIPKGWDDMDGSFLNHINNNNGNFDINFLNNYPELNVRLPFLMSISREQYFAIGGYDEDFTGIAYDDNDFVERLQLNGCSYQQTDAKTIHLFHPRHATPKVGNEAWLFNQNLYLTRKGKKVRNENIEWGKL</sequence>
<proteinExistence type="predicted"/>
<gene>
    <name evidence="2" type="ORF">GM661_06655</name>
</gene>
<protein>
    <submittedName>
        <fullName evidence="2">Glycosyltransferase</fullName>
    </submittedName>
</protein>
<dbReference type="AlphaFoldDB" id="A0A8A7KDL5"/>
<dbReference type="EMBL" id="CP046640">
    <property type="protein sequence ID" value="QTL97688.1"/>
    <property type="molecule type" value="Genomic_DNA"/>
</dbReference>
<dbReference type="Proteomes" id="UP000665020">
    <property type="component" value="Chromosome"/>
</dbReference>
<feature type="domain" description="Glycosyltransferase 2-like" evidence="1">
    <location>
        <begin position="6"/>
        <end position="171"/>
    </location>
</feature>
<dbReference type="InterPro" id="IPR029044">
    <property type="entry name" value="Nucleotide-diphossugar_trans"/>
</dbReference>
<name>A0A8A7KDL5_9FIRM</name>
<keyword evidence="3" id="KW-1185">Reference proteome</keyword>
<dbReference type="SUPFAM" id="SSF53448">
    <property type="entry name" value="Nucleotide-diphospho-sugar transferases"/>
    <property type="match status" value="1"/>
</dbReference>
<dbReference type="RefSeq" id="WP_230869309.1">
    <property type="nucleotide sequence ID" value="NZ_CP046640.1"/>
</dbReference>
<evidence type="ECO:0000313" key="2">
    <source>
        <dbReference type="EMBL" id="QTL97688.1"/>
    </source>
</evidence>
<dbReference type="Gene3D" id="3.90.550.10">
    <property type="entry name" value="Spore Coat Polysaccharide Biosynthesis Protein SpsA, Chain A"/>
    <property type="match status" value="1"/>
</dbReference>
<dbReference type="KEGG" id="ifn:GM661_06655"/>
<dbReference type="PANTHER" id="PTHR22916">
    <property type="entry name" value="GLYCOSYLTRANSFERASE"/>
    <property type="match status" value="1"/>
</dbReference>